<feature type="transmembrane region" description="Helical" evidence="2">
    <location>
        <begin position="274"/>
        <end position="293"/>
    </location>
</feature>
<organism evidence="3 4">
    <name type="scientific">Alectoria fallacina</name>
    <dbReference type="NCBI Taxonomy" id="1903189"/>
    <lineage>
        <taxon>Eukaryota</taxon>
        <taxon>Fungi</taxon>
        <taxon>Dikarya</taxon>
        <taxon>Ascomycota</taxon>
        <taxon>Pezizomycotina</taxon>
        <taxon>Lecanoromycetes</taxon>
        <taxon>OSLEUM clade</taxon>
        <taxon>Lecanoromycetidae</taxon>
        <taxon>Lecanorales</taxon>
        <taxon>Lecanorineae</taxon>
        <taxon>Parmeliaceae</taxon>
        <taxon>Alectoria</taxon>
    </lineage>
</organism>
<feature type="compositionally biased region" description="Polar residues" evidence="1">
    <location>
        <begin position="107"/>
        <end position="139"/>
    </location>
</feature>
<dbReference type="Proteomes" id="UP000664203">
    <property type="component" value="Unassembled WGS sequence"/>
</dbReference>
<comment type="caution">
    <text evidence="3">The sequence shown here is derived from an EMBL/GenBank/DDBJ whole genome shotgun (WGS) entry which is preliminary data.</text>
</comment>
<evidence type="ECO:0000313" key="3">
    <source>
        <dbReference type="EMBL" id="CAF9923607.1"/>
    </source>
</evidence>
<accession>A0A8H3FE69</accession>
<evidence type="ECO:0000313" key="4">
    <source>
        <dbReference type="Proteomes" id="UP000664203"/>
    </source>
</evidence>
<feature type="transmembrane region" description="Helical" evidence="2">
    <location>
        <begin position="235"/>
        <end position="262"/>
    </location>
</feature>
<evidence type="ECO:0000256" key="2">
    <source>
        <dbReference type="SAM" id="Phobius"/>
    </source>
</evidence>
<keyword evidence="4" id="KW-1185">Reference proteome</keyword>
<protein>
    <submittedName>
        <fullName evidence="3">Uncharacterized protein</fullName>
    </submittedName>
</protein>
<dbReference type="PANTHER" id="PTHR42069">
    <property type="entry name" value="HYPHAL ANASTAMOSIS-8 PROTEIN"/>
    <property type="match status" value="1"/>
</dbReference>
<feature type="compositionally biased region" description="Polar residues" evidence="1">
    <location>
        <begin position="80"/>
        <end position="89"/>
    </location>
</feature>
<dbReference type="OrthoDB" id="5371583at2759"/>
<feature type="transmembrane region" description="Helical" evidence="2">
    <location>
        <begin position="191"/>
        <end position="215"/>
    </location>
</feature>
<sequence>MRGNQFNKNQFVEQYCQLQEEKSQIYLQEHSTKMAAASYYQLDPFPDADPTEGSDLYTGHDYNDHPAHLSETSRPDLHTVHSNGNSYNSNEHHMPFTEPSMPDLYTAHSNGNSYNGPPQDSMSDMHSSPLPQLSNSSGNARPPHPIEPPTKPLVHSSHVVVPQPLKIQTPNSRIQQRKYQTLKRYLRVGKIITKIITILFSTIMFAIMIFMVIKYQTTKDEIRGGRSAWPKQPKLWPTFMLLVGAGLTLLLSFITLLSYCCAFDKARRSWKLTVVKYVIHIGAWLVISALYRYEKSTHGVDNDLWGWSCSTEATALQPEFSGVVNFSSLCSVQSRSWEVSIAEVVVKILFAIGHFAIYRKTRDDEKQHLANGIGGAGTDFLQDVF</sequence>
<proteinExistence type="predicted"/>
<feature type="region of interest" description="Disordered" evidence="1">
    <location>
        <begin position="45"/>
        <end position="148"/>
    </location>
</feature>
<keyword evidence="2" id="KW-0812">Transmembrane</keyword>
<name>A0A8H3FE69_9LECA</name>
<gene>
    <name evidence="3" type="ORF">ALECFALPRED_002497</name>
</gene>
<keyword evidence="2" id="KW-1133">Transmembrane helix</keyword>
<dbReference type="EMBL" id="CAJPDR010000173">
    <property type="protein sequence ID" value="CAF9923607.1"/>
    <property type="molecule type" value="Genomic_DNA"/>
</dbReference>
<reference evidence="3" key="1">
    <citation type="submission" date="2021-03" db="EMBL/GenBank/DDBJ databases">
        <authorList>
            <person name="Tagirdzhanova G."/>
        </authorList>
    </citation>
    <scope>NUCLEOTIDE SEQUENCE</scope>
</reference>
<dbReference type="AlphaFoldDB" id="A0A8H3FE69"/>
<keyword evidence="2" id="KW-0472">Membrane</keyword>
<dbReference type="PANTHER" id="PTHR42069:SF1">
    <property type="entry name" value="MARVEL DOMAIN-CONTAINING PROTEIN"/>
    <property type="match status" value="1"/>
</dbReference>
<feature type="compositionally biased region" description="Basic and acidic residues" evidence="1">
    <location>
        <begin position="61"/>
        <end position="79"/>
    </location>
</feature>
<feature type="transmembrane region" description="Helical" evidence="2">
    <location>
        <begin position="339"/>
        <end position="358"/>
    </location>
</feature>
<evidence type="ECO:0000256" key="1">
    <source>
        <dbReference type="SAM" id="MobiDB-lite"/>
    </source>
</evidence>